<dbReference type="Pfam" id="PF02954">
    <property type="entry name" value="HTH_8"/>
    <property type="match status" value="1"/>
</dbReference>
<dbReference type="InterPro" id="IPR025662">
    <property type="entry name" value="Sigma_54_int_dom_ATP-bd_1"/>
</dbReference>
<dbReference type="SUPFAM" id="SSF52172">
    <property type="entry name" value="CheY-like"/>
    <property type="match status" value="1"/>
</dbReference>
<evidence type="ECO:0000256" key="3">
    <source>
        <dbReference type="ARBA" id="ARBA00022840"/>
    </source>
</evidence>
<evidence type="ECO:0000256" key="1">
    <source>
        <dbReference type="ARBA" id="ARBA00022553"/>
    </source>
</evidence>
<dbReference type="GO" id="GO:0016301">
    <property type="term" value="F:kinase activity"/>
    <property type="evidence" value="ECO:0007669"/>
    <property type="project" value="UniProtKB-KW"/>
</dbReference>
<keyword evidence="2" id="KW-0547">Nucleotide-binding</keyword>
<keyword evidence="11" id="KW-0808">Transferase</keyword>
<dbReference type="SUPFAM" id="SSF46689">
    <property type="entry name" value="Homeodomain-like"/>
    <property type="match status" value="1"/>
</dbReference>
<dbReference type="eggNOG" id="COG2204">
    <property type="taxonomic scope" value="Bacteria"/>
</dbReference>
<evidence type="ECO:0000313" key="11">
    <source>
        <dbReference type="EMBL" id="AIA54311.1"/>
    </source>
</evidence>
<evidence type="ECO:0000259" key="10">
    <source>
        <dbReference type="PROSITE" id="PS50110"/>
    </source>
</evidence>
<dbReference type="SMART" id="SM00382">
    <property type="entry name" value="AAA"/>
    <property type="match status" value="1"/>
</dbReference>
<dbReference type="PROSITE" id="PS00675">
    <property type="entry name" value="SIGMA54_INTERACT_1"/>
    <property type="match status" value="1"/>
</dbReference>
<accession>A0A059ZWH1</accession>
<dbReference type="InterPro" id="IPR009057">
    <property type="entry name" value="Homeodomain-like_sf"/>
</dbReference>
<evidence type="ECO:0000256" key="5">
    <source>
        <dbReference type="ARBA" id="ARBA00023015"/>
    </source>
</evidence>
<dbReference type="InterPro" id="IPR002197">
    <property type="entry name" value="HTH_Fis"/>
</dbReference>
<dbReference type="SUPFAM" id="SSF52540">
    <property type="entry name" value="P-loop containing nucleoside triphosphate hydrolases"/>
    <property type="match status" value="1"/>
</dbReference>
<dbReference type="Pfam" id="PF25601">
    <property type="entry name" value="AAA_lid_14"/>
    <property type="match status" value="1"/>
</dbReference>
<sequence length="466" mass="51099">MSRKSLGSDPGHICIIDDDADFLRLLGLWLESEGHKVQAFSTPVQAVKAMERELPDLVITDLRMPEMDGMEVLEAVQELDPELPVILLTAHGSIPNAVAAMRAQAFGYLGKPFSSEELESLVAAALRQRQASRETSRLRATLKDLAGQMILHRSPVMAKLVDELTRVAHSQTSVFLTGESGSGKERVARAIHAASPRAQGPFVAVNCGAIVADLAESELFGHVKGAFTGASQDHPGLIRAADGGTLFLDEIADLPLSLQVKLLRVLQEGTLRPVGSREEYRVDIRVISATHQDICALTASGAFREDLYYRLHVIPLRVPSLAERPEDILLLAQHFLDREIARLRRPIQGFSPEALDKLICRPWPGNVRELENAVTLAAALTEKGWVAAETIPDPSRAGGRSAFPPLQDAKAAFERGYLENLLRATDGNISRAARIAGRHRTDLYKLMRKHELTPQEFKNQGDEEAP</sequence>
<evidence type="ECO:0000256" key="8">
    <source>
        <dbReference type="PROSITE-ProRule" id="PRU00169"/>
    </source>
</evidence>
<evidence type="ECO:0000256" key="6">
    <source>
        <dbReference type="ARBA" id="ARBA00023125"/>
    </source>
</evidence>
<dbReference type="InterPro" id="IPR001789">
    <property type="entry name" value="Sig_transdc_resp-reg_receiver"/>
</dbReference>
<dbReference type="FunFam" id="3.40.50.2300:FF:000018">
    <property type="entry name" value="DNA-binding transcriptional regulator NtrC"/>
    <property type="match status" value="1"/>
</dbReference>
<dbReference type="Gene3D" id="3.40.50.2300">
    <property type="match status" value="1"/>
</dbReference>
<dbReference type="InterPro" id="IPR027417">
    <property type="entry name" value="P-loop_NTPase"/>
</dbReference>
<dbReference type="InterPro" id="IPR058031">
    <property type="entry name" value="AAA_lid_NorR"/>
</dbReference>
<dbReference type="InterPro" id="IPR025944">
    <property type="entry name" value="Sigma_54_int_dom_CS"/>
</dbReference>
<keyword evidence="7" id="KW-0804">Transcription</keyword>
<dbReference type="SMART" id="SM00448">
    <property type="entry name" value="REC"/>
    <property type="match status" value="1"/>
</dbReference>
<dbReference type="Gene3D" id="3.40.50.300">
    <property type="entry name" value="P-loop containing nucleotide triphosphate hydrolases"/>
    <property type="match status" value="1"/>
</dbReference>
<gene>
    <name evidence="11" type="ORF">Acaty_c0421</name>
</gene>
<dbReference type="AlphaFoldDB" id="A0A059ZWH1"/>
<evidence type="ECO:0000256" key="7">
    <source>
        <dbReference type="ARBA" id="ARBA00023163"/>
    </source>
</evidence>
<dbReference type="CDD" id="cd00009">
    <property type="entry name" value="AAA"/>
    <property type="match status" value="1"/>
</dbReference>
<dbReference type="InterPro" id="IPR025943">
    <property type="entry name" value="Sigma_54_int_dom_ATP-bd_2"/>
</dbReference>
<dbReference type="Pfam" id="PF00072">
    <property type="entry name" value="Response_reg"/>
    <property type="match status" value="1"/>
</dbReference>
<dbReference type="PROSITE" id="PS00676">
    <property type="entry name" value="SIGMA54_INTERACT_2"/>
    <property type="match status" value="1"/>
</dbReference>
<keyword evidence="11" id="KW-0418">Kinase</keyword>
<dbReference type="InterPro" id="IPR011006">
    <property type="entry name" value="CheY-like_superfamily"/>
</dbReference>
<dbReference type="GO" id="GO:0005524">
    <property type="term" value="F:ATP binding"/>
    <property type="evidence" value="ECO:0007669"/>
    <property type="project" value="UniProtKB-KW"/>
</dbReference>
<dbReference type="PROSITE" id="PS50045">
    <property type="entry name" value="SIGMA54_INTERACT_4"/>
    <property type="match status" value="1"/>
</dbReference>
<evidence type="ECO:0000256" key="2">
    <source>
        <dbReference type="ARBA" id="ARBA00022741"/>
    </source>
</evidence>
<dbReference type="GO" id="GO:0043565">
    <property type="term" value="F:sequence-specific DNA binding"/>
    <property type="evidence" value="ECO:0007669"/>
    <property type="project" value="InterPro"/>
</dbReference>
<dbReference type="Proteomes" id="UP000005522">
    <property type="component" value="Chromosome"/>
</dbReference>
<dbReference type="Gene3D" id="1.10.8.60">
    <property type="match status" value="1"/>
</dbReference>
<reference evidence="11 12" key="1">
    <citation type="journal article" date="2009" name="J. Bacteriol.">
        <title>Draft genome sequence of the extremely acidophilic bacterium Acidithiobacillus caldus ATCC 51756 reveals metabolic versatility in the genus Acidithiobacillus.</title>
        <authorList>
            <person name="Valdes J."/>
            <person name="Quatrini R."/>
            <person name="Hallberg K."/>
            <person name="Dopson M."/>
            <person name="Valenzuela P.D."/>
            <person name="Holmes D.S."/>
        </authorList>
    </citation>
    <scope>NUCLEOTIDE SEQUENCE [LARGE SCALE GENOMIC DNA]</scope>
    <source>
        <strain evidence="12">ATCC 51756 / DSM 8584 / KU</strain>
    </source>
</reference>
<dbReference type="Gene3D" id="1.10.10.60">
    <property type="entry name" value="Homeodomain-like"/>
    <property type="match status" value="1"/>
</dbReference>
<dbReference type="HOGENOM" id="CLU_000445_0_6_6"/>
<keyword evidence="5" id="KW-0805">Transcription regulation</keyword>
<dbReference type="Pfam" id="PF00158">
    <property type="entry name" value="Sigma54_activat"/>
    <property type="match status" value="1"/>
</dbReference>
<dbReference type="InterPro" id="IPR003593">
    <property type="entry name" value="AAA+_ATPase"/>
</dbReference>
<dbReference type="PANTHER" id="PTHR32071">
    <property type="entry name" value="TRANSCRIPTIONAL REGULATORY PROTEIN"/>
    <property type="match status" value="1"/>
</dbReference>
<organism evidence="11 12">
    <name type="scientific">Acidithiobacillus caldus (strain ATCC 51756 / DSM 8584 / KU)</name>
    <dbReference type="NCBI Taxonomy" id="637389"/>
    <lineage>
        <taxon>Bacteria</taxon>
        <taxon>Pseudomonadati</taxon>
        <taxon>Pseudomonadota</taxon>
        <taxon>Acidithiobacillia</taxon>
        <taxon>Acidithiobacillales</taxon>
        <taxon>Acidithiobacillaceae</taxon>
        <taxon>Acidithiobacillus</taxon>
    </lineage>
</organism>
<dbReference type="PANTHER" id="PTHR32071:SF116">
    <property type="entry name" value="TRANSCRIPTIONAL REGULATORY PROTEIN GLRR"/>
    <property type="match status" value="1"/>
</dbReference>
<dbReference type="GO" id="GO:0000160">
    <property type="term" value="P:phosphorelay signal transduction system"/>
    <property type="evidence" value="ECO:0007669"/>
    <property type="project" value="UniProtKB-KW"/>
</dbReference>
<dbReference type="RefSeq" id="WP_004870503.1">
    <property type="nucleotide sequence ID" value="NZ_CP005986.1"/>
</dbReference>
<feature type="domain" description="Sigma-54 factor interaction" evidence="9">
    <location>
        <begin position="150"/>
        <end position="379"/>
    </location>
</feature>
<evidence type="ECO:0000313" key="12">
    <source>
        <dbReference type="Proteomes" id="UP000005522"/>
    </source>
</evidence>
<feature type="domain" description="Response regulatory" evidence="10">
    <location>
        <begin position="12"/>
        <end position="126"/>
    </location>
</feature>
<dbReference type="GO" id="GO:0006355">
    <property type="term" value="P:regulation of DNA-templated transcription"/>
    <property type="evidence" value="ECO:0007669"/>
    <property type="project" value="InterPro"/>
</dbReference>
<proteinExistence type="predicted"/>
<dbReference type="PROSITE" id="PS50110">
    <property type="entry name" value="RESPONSE_REGULATORY"/>
    <property type="match status" value="1"/>
</dbReference>
<keyword evidence="4" id="KW-0902">Two-component regulatory system</keyword>
<dbReference type="FunFam" id="3.40.50.300:FF:000006">
    <property type="entry name" value="DNA-binding transcriptional regulator NtrC"/>
    <property type="match status" value="1"/>
</dbReference>
<evidence type="ECO:0000256" key="4">
    <source>
        <dbReference type="ARBA" id="ARBA00023012"/>
    </source>
</evidence>
<keyword evidence="3" id="KW-0067">ATP-binding</keyword>
<protein>
    <submittedName>
        <fullName evidence="11">Putative sensory histidine kinase YfhA</fullName>
    </submittedName>
</protein>
<keyword evidence="6" id="KW-0238">DNA-binding</keyword>
<dbReference type="KEGG" id="acz:Acaty_c0421"/>
<evidence type="ECO:0000259" key="9">
    <source>
        <dbReference type="PROSITE" id="PS50045"/>
    </source>
</evidence>
<dbReference type="EMBL" id="CP005986">
    <property type="protein sequence ID" value="AIA54311.1"/>
    <property type="molecule type" value="Genomic_DNA"/>
</dbReference>
<keyword evidence="1 8" id="KW-0597">Phosphoprotein</keyword>
<name>A0A059ZWH1_ACICK</name>
<feature type="modified residue" description="4-aspartylphosphate" evidence="8">
    <location>
        <position position="61"/>
    </location>
</feature>
<dbReference type="PROSITE" id="PS00688">
    <property type="entry name" value="SIGMA54_INTERACT_3"/>
    <property type="match status" value="1"/>
</dbReference>
<dbReference type="InterPro" id="IPR002078">
    <property type="entry name" value="Sigma_54_int"/>
</dbReference>